<comment type="caution">
    <text evidence="3">The sequence shown here is derived from an EMBL/GenBank/DDBJ whole genome shotgun (WGS) entry which is preliminary data.</text>
</comment>
<sequence length="206" mass="23733">MNEVIEFFKGLFMNPQVSKVSIILTIVLGIMWYVYQTIADTNARQRSDKIRKSYIGQLITGKSAKKSNSNHQKEAKPKNNIKTHNGDEEVDSQIIHELRTYGTHIRELKNKTTSQGYDALDTYRDLYRILKHKEEMKKFLKTAKGNVQSKSISTFRIEVIDKNITIHSLTIPPITMSVDQAMSLTDIDSMRDIIDNNRILSAFAFY</sequence>
<accession>A0ABX1SRZ1</accession>
<evidence type="ECO:0000313" key="4">
    <source>
        <dbReference type="Proteomes" id="UP000538955"/>
    </source>
</evidence>
<feature type="transmembrane region" description="Helical" evidence="2">
    <location>
        <begin position="20"/>
        <end position="39"/>
    </location>
</feature>
<proteinExistence type="predicted"/>
<feature type="region of interest" description="Disordered" evidence="1">
    <location>
        <begin position="61"/>
        <end position="89"/>
    </location>
</feature>
<keyword evidence="2" id="KW-0812">Transmembrane</keyword>
<name>A0ABX1SRZ1_STACP</name>
<reference evidence="3 4" key="1">
    <citation type="submission" date="2020-04" db="EMBL/GenBank/DDBJ databases">
        <title>The Epidemiology and Molecular Characteristics of Linezolid-Resistant Staphylococcus capitis in Huashan Hospital, Shanghai.</title>
        <authorList>
            <person name="Ding L."/>
            <person name="Li P."/>
            <person name="Yang Y."/>
            <person name="Lin D."/>
            <person name="Xu X."/>
        </authorList>
    </citation>
    <scope>NUCLEOTIDE SEQUENCE [LARGE SCALE GENOMIC DNA]</scope>
    <source>
        <strain evidence="3 4">17-84</strain>
    </source>
</reference>
<evidence type="ECO:0000313" key="3">
    <source>
        <dbReference type="EMBL" id="NMK53981.1"/>
    </source>
</evidence>
<keyword evidence="2" id="KW-1133">Transmembrane helix</keyword>
<dbReference type="EMBL" id="JABBMI010000055">
    <property type="protein sequence ID" value="NMK53981.1"/>
    <property type="molecule type" value="Genomic_DNA"/>
</dbReference>
<evidence type="ECO:0000256" key="1">
    <source>
        <dbReference type="SAM" id="MobiDB-lite"/>
    </source>
</evidence>
<dbReference type="Proteomes" id="UP000538955">
    <property type="component" value="Unassembled WGS sequence"/>
</dbReference>
<evidence type="ECO:0000256" key="2">
    <source>
        <dbReference type="SAM" id="Phobius"/>
    </source>
</evidence>
<protein>
    <submittedName>
        <fullName evidence="3">Uncharacterized protein</fullName>
    </submittedName>
</protein>
<dbReference type="RefSeq" id="WP_168992943.1">
    <property type="nucleotide sequence ID" value="NZ_JABBMI010000055.1"/>
</dbReference>
<gene>
    <name evidence="3" type="ORF">HHM24_04340</name>
</gene>
<keyword evidence="2" id="KW-0472">Membrane</keyword>
<keyword evidence="4" id="KW-1185">Reference proteome</keyword>
<organism evidence="3 4">
    <name type="scientific">Staphylococcus capitis</name>
    <dbReference type="NCBI Taxonomy" id="29388"/>
    <lineage>
        <taxon>Bacteria</taxon>
        <taxon>Bacillati</taxon>
        <taxon>Bacillota</taxon>
        <taxon>Bacilli</taxon>
        <taxon>Bacillales</taxon>
        <taxon>Staphylococcaceae</taxon>
        <taxon>Staphylococcus</taxon>
    </lineage>
</organism>